<accession>A0ABD2QMW4</accession>
<evidence type="ECO:0000313" key="5">
    <source>
        <dbReference type="Proteomes" id="UP001626550"/>
    </source>
</evidence>
<keyword evidence="1" id="KW-0808">Transferase</keyword>
<evidence type="ECO:0000313" key="4">
    <source>
        <dbReference type="EMBL" id="KAL3320879.1"/>
    </source>
</evidence>
<gene>
    <name evidence="4" type="primary">UBR2_3</name>
    <name evidence="4" type="ORF">Ciccas_000444</name>
</gene>
<comment type="catalytic activity">
    <reaction evidence="1">
        <text>S-ubiquitinyl-[E2 ubiquitin-conjugating enzyme]-L-cysteine + [acceptor protein]-L-lysine = [E2 ubiquitin-conjugating enzyme]-L-cysteine + N(6)-ubiquitinyl-[acceptor protein]-L-lysine.</text>
        <dbReference type="EC" id="2.3.2.27"/>
    </reaction>
</comment>
<dbReference type="InterPro" id="IPR055194">
    <property type="entry name" value="UBR1-like_WH"/>
</dbReference>
<dbReference type="EC" id="2.3.2.27" evidence="1"/>
<organism evidence="4 5">
    <name type="scientific">Cichlidogyrus casuarinus</name>
    <dbReference type="NCBI Taxonomy" id="1844966"/>
    <lineage>
        <taxon>Eukaryota</taxon>
        <taxon>Metazoa</taxon>
        <taxon>Spiralia</taxon>
        <taxon>Lophotrochozoa</taxon>
        <taxon>Platyhelminthes</taxon>
        <taxon>Monogenea</taxon>
        <taxon>Monopisthocotylea</taxon>
        <taxon>Dactylogyridea</taxon>
        <taxon>Ancyrocephalidae</taxon>
        <taxon>Cichlidogyrus</taxon>
    </lineage>
</organism>
<evidence type="ECO:0000256" key="2">
    <source>
        <dbReference type="SAM" id="MobiDB-lite"/>
    </source>
</evidence>
<name>A0ABD2QMW4_9PLAT</name>
<evidence type="ECO:0000259" key="3">
    <source>
        <dbReference type="Pfam" id="PF22960"/>
    </source>
</evidence>
<comment type="pathway">
    <text evidence="1">Protein modification; protein ubiquitination.</text>
</comment>
<comment type="function">
    <text evidence="1">Ubiquitin ligase protein which is a component of the N-end rule pathway. Recognizes and binds to proteins bearing specific N-terminal residues that are destabilizing according to the N-end rule, leading to their ubiquitination and subsequent degradation.</text>
</comment>
<protein>
    <recommendedName>
        <fullName evidence="1">E3 ubiquitin-protein ligase</fullName>
        <ecNumber evidence="1">2.3.2.27</ecNumber>
    </recommendedName>
</protein>
<dbReference type="EMBL" id="JBJKFK010000023">
    <property type="protein sequence ID" value="KAL3320879.1"/>
    <property type="molecule type" value="Genomic_DNA"/>
</dbReference>
<dbReference type="InterPro" id="IPR039164">
    <property type="entry name" value="UBR1-like"/>
</dbReference>
<dbReference type="GO" id="GO:0071596">
    <property type="term" value="P:ubiquitin-dependent protein catabolic process via the N-end rule pathway"/>
    <property type="evidence" value="ECO:0007669"/>
    <property type="project" value="UniProtKB-UniRule"/>
</dbReference>
<dbReference type="GO" id="GO:0016567">
    <property type="term" value="P:protein ubiquitination"/>
    <property type="evidence" value="ECO:0007669"/>
    <property type="project" value="UniProtKB-UniRule"/>
</dbReference>
<dbReference type="GO" id="GO:0008270">
    <property type="term" value="F:zinc ion binding"/>
    <property type="evidence" value="ECO:0007669"/>
    <property type="project" value="UniProtKB-UniRule"/>
</dbReference>
<keyword evidence="5" id="KW-1185">Reference proteome</keyword>
<dbReference type="PANTHER" id="PTHR21497">
    <property type="entry name" value="UBIQUITIN LIGASE E3 ALPHA-RELATED"/>
    <property type="match status" value="1"/>
</dbReference>
<feature type="compositionally biased region" description="Polar residues" evidence="2">
    <location>
        <begin position="702"/>
        <end position="722"/>
    </location>
</feature>
<dbReference type="PANTHER" id="PTHR21497:SF24">
    <property type="entry name" value="E3 UBIQUITIN-PROTEIN LIGASE UBR1"/>
    <property type="match status" value="1"/>
</dbReference>
<dbReference type="Pfam" id="PF22960">
    <property type="entry name" value="WHD_UBR1"/>
    <property type="match status" value="1"/>
</dbReference>
<reference evidence="4 5" key="1">
    <citation type="submission" date="2024-11" db="EMBL/GenBank/DDBJ databases">
        <title>Adaptive evolution of stress response genes in parasites aligns with host niche diversity.</title>
        <authorList>
            <person name="Hahn C."/>
            <person name="Resl P."/>
        </authorList>
    </citation>
    <scope>NUCLEOTIDE SEQUENCE [LARGE SCALE GENOMIC DNA]</scope>
    <source>
        <strain evidence="4">EGGRZ-B1_66</strain>
        <tissue evidence="4">Body</tissue>
    </source>
</reference>
<keyword evidence="1" id="KW-0862">Zinc</keyword>
<keyword evidence="1" id="KW-0863">Zinc-finger</keyword>
<dbReference type="Proteomes" id="UP001626550">
    <property type="component" value="Unassembled WGS sequence"/>
</dbReference>
<comment type="caution">
    <text evidence="4">The sequence shown here is derived from an EMBL/GenBank/DDBJ whole genome shotgun (WGS) entry which is preliminary data.</text>
</comment>
<proteinExistence type="inferred from homology"/>
<sequence length="722" mass="81512">MLGHGLEMGMKFDELGLKEEGLANLYLERPLQMNVLFSQFFPQLSALSGPIVKVETFDRDLQLIQQCAACLNPDEFILRLIHKFALVDYLNILPGEANLGRLYGTKNLLRILYEVLTTRHRPSVGYFDQRRLPFHYERLAAVGIQKDWSDPDNALVPVEYERDYPGLVNDVLHILCIGTISHSELVQRLPYQPTSSLLANDQHGPSTSVRLGKASISRKANKANFEAVLPSLLKVIATSKTSRESKRVFELRPEIMAVRYNVTYYTHRNMEQNNSEETLRLKLKKLVRDKNEEAGSSPDFPILPPAPVPLLSFTEEMAPLLKILRCGTFVRLLRQLLEIECTQHSNSVWWNDQLTEGMLHLIQLALFEDEFQASIDGRFPFLDAVDSVPFETENQQQLNALLAGKTWLQDQVSHVNSDWTKNCIVQRLQRVLNDSSDDEHRDMLKWTLHKWQSIASQRLKAHSPAADVSTLNLEKVASVAREPSASDLEREKRSKQAKEQQQKIMALMRAKQNRILEKYADQMPTVASSLSLADLQRKQSASSGFYSATGPNRMPLSLLLSYKPDYEEEFVCSLCLEVHKEDEKLHRMVLSVHACRTSVLACMEQSKGAVWTPEECPNNVKQNDLKSQLQSLLKDASLSASSSMIGFGEPGLLTLPNTLGQINHMCLMRAKYDARSRKHVSSAVVRPGQTNNIFPQFPPSITLPSTTEATDSSNNGSSPTSE</sequence>
<keyword evidence="1" id="KW-0833">Ubl conjugation pathway</keyword>
<evidence type="ECO:0000256" key="1">
    <source>
        <dbReference type="RuleBase" id="RU366018"/>
    </source>
</evidence>
<feature type="domain" description="E3 ubiquitin-protein ligase UBR1-like winged-helix" evidence="3">
    <location>
        <begin position="169"/>
        <end position="292"/>
    </location>
</feature>
<comment type="similarity">
    <text evidence="1">Belongs to the E3 ubiquitin-protein ligase UBR1-like family.</text>
</comment>
<dbReference type="GO" id="GO:0061630">
    <property type="term" value="F:ubiquitin protein ligase activity"/>
    <property type="evidence" value="ECO:0007669"/>
    <property type="project" value="UniProtKB-UniRule"/>
</dbReference>
<dbReference type="AlphaFoldDB" id="A0ABD2QMW4"/>
<keyword evidence="1" id="KW-0479">Metal-binding</keyword>
<feature type="region of interest" description="Disordered" evidence="2">
    <location>
        <begin position="691"/>
        <end position="722"/>
    </location>
</feature>